<evidence type="ECO:0000256" key="5">
    <source>
        <dbReference type="ARBA" id="ARBA00023002"/>
    </source>
</evidence>
<evidence type="ECO:0000256" key="8">
    <source>
        <dbReference type="ARBA" id="ARBA00047698"/>
    </source>
</evidence>
<proteinExistence type="inferred from homology"/>
<evidence type="ECO:0000256" key="3">
    <source>
        <dbReference type="ARBA" id="ARBA00013119"/>
    </source>
</evidence>
<reference evidence="10" key="2">
    <citation type="submission" date="2020-08" db="EMBL/GenBank/DDBJ databases">
        <authorList>
            <person name="Shumante A."/>
            <person name="Zimin A.V."/>
            <person name="Puiu D."/>
            <person name="Salzberg S.L."/>
        </authorList>
    </citation>
    <scope>NUCLEOTIDE SEQUENCE</scope>
    <source>
        <strain evidence="10">WC2-LM</strain>
        <tissue evidence="10">Liver</tissue>
    </source>
</reference>
<gene>
    <name evidence="10" type="ORF">GHT09_020236</name>
    <name evidence="11" type="ORF">MONAX_5E039797</name>
</gene>
<evidence type="ECO:0000259" key="9">
    <source>
        <dbReference type="SMART" id="SM00846"/>
    </source>
</evidence>
<evidence type="ECO:0000313" key="11">
    <source>
        <dbReference type="EMBL" id="VTJ85377.1"/>
    </source>
</evidence>
<dbReference type="EC" id="1.2.1.12" evidence="3"/>
<dbReference type="Pfam" id="PF00044">
    <property type="entry name" value="Gp_dh_N"/>
    <property type="match status" value="1"/>
</dbReference>
<dbReference type="Proteomes" id="UP000335636">
    <property type="component" value="Unassembled WGS sequence"/>
</dbReference>
<dbReference type="Proteomes" id="UP000662637">
    <property type="component" value="Unassembled WGS sequence"/>
</dbReference>
<reference evidence="11 12" key="1">
    <citation type="submission" date="2019-04" db="EMBL/GenBank/DDBJ databases">
        <authorList>
            <person name="Alioto T."/>
            <person name="Alioto T."/>
        </authorList>
    </citation>
    <scope>NUCLEOTIDE SEQUENCE [LARGE SCALE GENOMIC DNA]</scope>
</reference>
<evidence type="ECO:0000256" key="1">
    <source>
        <dbReference type="ARBA" id="ARBA00004869"/>
    </source>
</evidence>
<dbReference type="SUPFAM" id="SSF51735">
    <property type="entry name" value="NAD(P)-binding Rossmann-fold domains"/>
    <property type="match status" value="1"/>
</dbReference>
<keyword evidence="12" id="KW-1185">Reference proteome</keyword>
<evidence type="ECO:0000313" key="12">
    <source>
        <dbReference type="Proteomes" id="UP000335636"/>
    </source>
</evidence>
<dbReference type="AlphaFoldDB" id="A0A5E4CU87"/>
<keyword evidence="4" id="KW-0963">Cytoplasm</keyword>
<dbReference type="PANTHER" id="PTHR10836">
    <property type="entry name" value="GLYCERALDEHYDE 3-PHOSPHATE DEHYDROGENASE"/>
    <property type="match status" value="1"/>
</dbReference>
<protein>
    <recommendedName>
        <fullName evidence="3">glyceraldehyde-3-phosphate dehydrogenase (phosphorylating)</fullName>
        <ecNumber evidence="3">1.2.1.12</ecNumber>
    </recommendedName>
</protein>
<sequence length="120" mass="13638">MEKMKNKEKKSNIKTYYRLYDPPRLTDSHILSSLAVPAMTMTHDGEVQSEQIWPYGCLVTRAAFNSGKVDLVAINDPFIGLKYMVYMLQYDFTQGKFNGTVKAENGKLDVNGKSTSIFQE</sequence>
<dbReference type="GO" id="GO:0004365">
    <property type="term" value="F:glyceraldehyde-3-phosphate dehydrogenase (NAD+) (phosphorylating) activity"/>
    <property type="evidence" value="ECO:0007669"/>
    <property type="project" value="UniProtKB-EC"/>
</dbReference>
<comment type="catalytic activity">
    <reaction evidence="8">
        <text>D-glyceraldehyde 3-phosphate + phosphate + NAD(+) = (2R)-3-phospho-glyceroyl phosphate + NADH + H(+)</text>
        <dbReference type="Rhea" id="RHEA:10300"/>
        <dbReference type="ChEBI" id="CHEBI:15378"/>
        <dbReference type="ChEBI" id="CHEBI:43474"/>
        <dbReference type="ChEBI" id="CHEBI:57540"/>
        <dbReference type="ChEBI" id="CHEBI:57604"/>
        <dbReference type="ChEBI" id="CHEBI:57945"/>
        <dbReference type="ChEBI" id="CHEBI:59776"/>
        <dbReference type="EC" id="1.2.1.12"/>
    </reaction>
</comment>
<evidence type="ECO:0000256" key="7">
    <source>
        <dbReference type="ARBA" id="ARBA00023152"/>
    </source>
</evidence>
<organism evidence="11 12">
    <name type="scientific">Marmota monax</name>
    <name type="common">Woodchuck</name>
    <dbReference type="NCBI Taxonomy" id="9995"/>
    <lineage>
        <taxon>Eukaryota</taxon>
        <taxon>Metazoa</taxon>
        <taxon>Chordata</taxon>
        <taxon>Craniata</taxon>
        <taxon>Vertebrata</taxon>
        <taxon>Euteleostomi</taxon>
        <taxon>Mammalia</taxon>
        <taxon>Eutheria</taxon>
        <taxon>Euarchontoglires</taxon>
        <taxon>Glires</taxon>
        <taxon>Rodentia</taxon>
        <taxon>Sciuromorpha</taxon>
        <taxon>Sciuridae</taxon>
        <taxon>Xerinae</taxon>
        <taxon>Marmotini</taxon>
        <taxon>Marmota</taxon>
    </lineage>
</organism>
<dbReference type="GO" id="GO:0051287">
    <property type="term" value="F:NAD binding"/>
    <property type="evidence" value="ECO:0007669"/>
    <property type="project" value="InterPro"/>
</dbReference>
<dbReference type="GO" id="GO:0005829">
    <property type="term" value="C:cytosol"/>
    <property type="evidence" value="ECO:0007669"/>
    <property type="project" value="TreeGrafter"/>
</dbReference>
<dbReference type="Gene3D" id="3.40.50.720">
    <property type="entry name" value="NAD(P)-binding Rossmann-like Domain"/>
    <property type="match status" value="1"/>
</dbReference>
<dbReference type="GO" id="GO:0006096">
    <property type="term" value="P:glycolytic process"/>
    <property type="evidence" value="ECO:0007669"/>
    <property type="project" value="UniProtKB-KW"/>
</dbReference>
<keyword evidence="7" id="KW-0324">Glycolysis</keyword>
<evidence type="ECO:0000313" key="10">
    <source>
        <dbReference type="EMBL" id="KAF7459816.1"/>
    </source>
</evidence>
<comment type="pathway">
    <text evidence="1">Carbohydrate degradation; glycolysis; pyruvate from D-glyceraldehyde 3-phosphate: step 1/5.</text>
</comment>
<dbReference type="PANTHER" id="PTHR10836:SF111">
    <property type="entry name" value="GLYCERALDEHYDE-3-PHOSPHATE DEHYDROGENASE"/>
    <property type="match status" value="1"/>
</dbReference>
<dbReference type="InterPro" id="IPR036291">
    <property type="entry name" value="NAD(P)-bd_dom_sf"/>
</dbReference>
<accession>A0A5E4CU87</accession>
<evidence type="ECO:0000256" key="4">
    <source>
        <dbReference type="ARBA" id="ARBA00022490"/>
    </source>
</evidence>
<dbReference type="InterPro" id="IPR020831">
    <property type="entry name" value="GlycerAld/Erythrose_P_DH"/>
</dbReference>
<name>A0A5E4CU87_MARMO</name>
<evidence type="ECO:0000256" key="2">
    <source>
        <dbReference type="ARBA" id="ARBA00007406"/>
    </source>
</evidence>
<keyword evidence="5" id="KW-0560">Oxidoreductase</keyword>
<evidence type="ECO:0000256" key="6">
    <source>
        <dbReference type="ARBA" id="ARBA00023027"/>
    </source>
</evidence>
<dbReference type="EMBL" id="WJEC01008828">
    <property type="protein sequence ID" value="KAF7459816.1"/>
    <property type="molecule type" value="Genomic_DNA"/>
</dbReference>
<comment type="similarity">
    <text evidence="2">Belongs to the glyceraldehyde-3-phosphate dehydrogenase family.</text>
</comment>
<feature type="domain" description="Glyceraldehyde 3-phosphate dehydrogenase NAD(P) binding" evidence="9">
    <location>
        <begin position="56"/>
        <end position="119"/>
    </location>
</feature>
<dbReference type="SMART" id="SM00846">
    <property type="entry name" value="Gp_dh_N"/>
    <property type="match status" value="1"/>
</dbReference>
<keyword evidence="6" id="KW-0520">NAD</keyword>
<dbReference type="InterPro" id="IPR020828">
    <property type="entry name" value="GlycerAld_3-P_DH_NAD(P)-bd"/>
</dbReference>
<dbReference type="EMBL" id="CABDUW010002083">
    <property type="protein sequence ID" value="VTJ85377.1"/>
    <property type="molecule type" value="Genomic_DNA"/>
</dbReference>